<evidence type="ECO:0000313" key="2">
    <source>
        <dbReference type="Proteomes" id="UP000272888"/>
    </source>
</evidence>
<comment type="caution">
    <text evidence="1">The sequence shown here is derived from an EMBL/GenBank/DDBJ whole genome shotgun (WGS) entry which is preliminary data.</text>
</comment>
<dbReference type="RefSeq" id="WP_120641629.1">
    <property type="nucleotide sequence ID" value="NZ_RAWB01000008.1"/>
</dbReference>
<evidence type="ECO:0000313" key="1">
    <source>
        <dbReference type="EMBL" id="RKH68273.1"/>
    </source>
</evidence>
<reference evidence="2" key="1">
    <citation type="submission" date="2018-09" db="EMBL/GenBank/DDBJ databases">
        <authorList>
            <person name="Livingstone P.G."/>
            <person name="Whitworth D.E."/>
        </authorList>
    </citation>
    <scope>NUCLEOTIDE SEQUENCE [LARGE SCALE GENOMIC DNA]</scope>
    <source>
        <strain evidence="2">CA051B</strain>
    </source>
</reference>
<name>A0A3A8QHT2_9BACT</name>
<organism evidence="1 2">
    <name type="scientific">Corallococcus llansteffanensis</name>
    <dbReference type="NCBI Taxonomy" id="2316731"/>
    <lineage>
        <taxon>Bacteria</taxon>
        <taxon>Pseudomonadati</taxon>
        <taxon>Myxococcota</taxon>
        <taxon>Myxococcia</taxon>
        <taxon>Myxococcales</taxon>
        <taxon>Cystobacterineae</taxon>
        <taxon>Myxococcaceae</taxon>
        <taxon>Corallococcus</taxon>
    </lineage>
</organism>
<gene>
    <name evidence="1" type="ORF">D7V93_01525</name>
</gene>
<protein>
    <submittedName>
        <fullName evidence="1">Uncharacterized protein</fullName>
    </submittedName>
</protein>
<proteinExistence type="predicted"/>
<sequence>MDMREEQSMDGVLTLELRDTGGALLERRRVHNLITLSGKRLLANLLLGKATALPIQWAIAVGTGKGDAQPSDEVLGRQVDRAEASSREVEAVTSNTGASLIRATVSSILPALPAGQVQPLTEAGIEITQGKNTILFNRVRFDEVNRSANMVLNLSWEISF</sequence>
<dbReference type="AlphaFoldDB" id="A0A3A8QHT2"/>
<keyword evidence="2" id="KW-1185">Reference proteome</keyword>
<accession>A0A3A8QHT2</accession>
<dbReference type="EMBL" id="RAWB01000008">
    <property type="protein sequence ID" value="RKH68273.1"/>
    <property type="molecule type" value="Genomic_DNA"/>
</dbReference>
<dbReference type="Proteomes" id="UP000272888">
    <property type="component" value="Unassembled WGS sequence"/>
</dbReference>